<accession>A0A3S3Q5U8</accession>
<evidence type="ECO:0000256" key="6">
    <source>
        <dbReference type="PIRSR" id="PIRSR609118-1"/>
    </source>
</evidence>
<gene>
    <name evidence="7" type="ORF">CKAN_00847900</name>
</gene>
<keyword evidence="4" id="KW-0041">Annexin</keyword>
<feature type="binding site" evidence="6">
    <location>
        <position position="17"/>
    </location>
    <ligand>
        <name>Ca(2+)</name>
        <dbReference type="ChEBI" id="CHEBI:29108"/>
        <label>1</label>
    </ligand>
</feature>
<evidence type="ECO:0000256" key="5">
    <source>
        <dbReference type="ARBA" id="ARBA00023302"/>
    </source>
</evidence>
<evidence type="ECO:0000313" key="8">
    <source>
        <dbReference type="Proteomes" id="UP000283530"/>
    </source>
</evidence>
<dbReference type="InterPro" id="IPR001464">
    <property type="entry name" value="Annexin"/>
</dbReference>
<feature type="binding site" evidence="6">
    <location>
        <position position="19"/>
    </location>
    <ligand>
        <name>Ca(2+)</name>
        <dbReference type="ChEBI" id="CHEBI:29108"/>
        <label>1</label>
    </ligand>
</feature>
<dbReference type="Proteomes" id="UP000283530">
    <property type="component" value="Unassembled WGS sequence"/>
</dbReference>
<dbReference type="InterPro" id="IPR009118">
    <property type="entry name" value="AnnexinD_plant"/>
</dbReference>
<comment type="caution">
    <text evidence="7">The sequence shown here is derived from an EMBL/GenBank/DDBJ whole genome shotgun (WGS) entry which is preliminary data.</text>
</comment>
<proteinExistence type="predicted"/>
<dbReference type="SUPFAM" id="SSF47874">
    <property type="entry name" value="Annexin"/>
    <property type="match status" value="1"/>
</dbReference>
<protein>
    <submittedName>
        <fullName evidence="7">Annexin D4</fullName>
    </submittedName>
</protein>
<dbReference type="OrthoDB" id="37886at2759"/>
<keyword evidence="5" id="KW-0111">Calcium/phospholipid-binding</keyword>
<dbReference type="Gene3D" id="1.10.220.10">
    <property type="entry name" value="Annexin"/>
    <property type="match status" value="4"/>
</dbReference>
<dbReference type="GO" id="GO:0009409">
    <property type="term" value="P:response to cold"/>
    <property type="evidence" value="ECO:0007669"/>
    <property type="project" value="TreeGrafter"/>
</dbReference>
<dbReference type="PANTHER" id="PTHR10502:SF196">
    <property type="entry name" value="ANNEXIN D4"/>
    <property type="match status" value="1"/>
</dbReference>
<dbReference type="GO" id="GO:0009651">
    <property type="term" value="P:response to salt stress"/>
    <property type="evidence" value="ECO:0007669"/>
    <property type="project" value="TreeGrafter"/>
</dbReference>
<dbReference type="PANTHER" id="PTHR10502">
    <property type="entry name" value="ANNEXIN"/>
    <property type="match status" value="1"/>
</dbReference>
<dbReference type="GO" id="GO:0005886">
    <property type="term" value="C:plasma membrane"/>
    <property type="evidence" value="ECO:0007669"/>
    <property type="project" value="TreeGrafter"/>
</dbReference>
<dbReference type="InterPro" id="IPR037104">
    <property type="entry name" value="Annexin_sf"/>
</dbReference>
<dbReference type="Pfam" id="PF00191">
    <property type="entry name" value="Annexin"/>
    <property type="match status" value="3"/>
</dbReference>
<feature type="binding site" evidence="6">
    <location>
        <position position="310"/>
    </location>
    <ligand>
        <name>Ca(2+)</name>
        <dbReference type="ChEBI" id="CHEBI:29108"/>
        <label>1</label>
    </ligand>
</feature>
<dbReference type="PRINTS" id="PR00196">
    <property type="entry name" value="ANNEXIN"/>
</dbReference>
<dbReference type="EMBL" id="QPKB01000003">
    <property type="protein sequence ID" value="RWR79877.1"/>
    <property type="molecule type" value="Genomic_DNA"/>
</dbReference>
<reference evidence="7 8" key="1">
    <citation type="journal article" date="2019" name="Nat. Plants">
        <title>Stout camphor tree genome fills gaps in understanding of flowering plant genome evolution.</title>
        <authorList>
            <person name="Chaw S.M."/>
            <person name="Liu Y.C."/>
            <person name="Wu Y.W."/>
            <person name="Wang H.Y."/>
            <person name="Lin C.I."/>
            <person name="Wu C.S."/>
            <person name="Ke H.M."/>
            <person name="Chang L.Y."/>
            <person name="Hsu C.Y."/>
            <person name="Yang H.T."/>
            <person name="Sudianto E."/>
            <person name="Hsu M.H."/>
            <person name="Wu K.P."/>
            <person name="Wang L.N."/>
            <person name="Leebens-Mack J.H."/>
            <person name="Tsai I.J."/>
        </authorList>
    </citation>
    <scope>NUCLEOTIDE SEQUENCE [LARGE SCALE GENOMIC DNA]</scope>
    <source>
        <strain evidence="8">cv. Chaw 1501</strain>
        <tissue evidence="7">Young leaves</tissue>
    </source>
</reference>
<dbReference type="GO" id="GO:0005737">
    <property type="term" value="C:cytoplasm"/>
    <property type="evidence" value="ECO:0007669"/>
    <property type="project" value="TreeGrafter"/>
</dbReference>
<keyword evidence="3 6" id="KW-0106">Calcium</keyword>
<feature type="binding site" evidence="6">
    <location>
        <position position="309"/>
    </location>
    <ligand>
        <name>Ca(2+)</name>
        <dbReference type="ChEBI" id="CHEBI:29108"/>
        <label>1</label>
    </ligand>
</feature>
<dbReference type="AlphaFoldDB" id="A0A3S3Q5U8"/>
<dbReference type="InterPro" id="IPR018502">
    <property type="entry name" value="Annexin_repeat"/>
</dbReference>
<dbReference type="FunFam" id="1.10.220.10:FF:000006">
    <property type="entry name" value="Annexin"/>
    <property type="match status" value="1"/>
</dbReference>
<dbReference type="SMART" id="SM00335">
    <property type="entry name" value="ANX"/>
    <property type="match status" value="3"/>
</dbReference>
<evidence type="ECO:0000256" key="3">
    <source>
        <dbReference type="ARBA" id="ARBA00022837"/>
    </source>
</evidence>
<evidence type="ECO:0000256" key="1">
    <source>
        <dbReference type="ARBA" id="ARBA00022723"/>
    </source>
</evidence>
<feature type="binding site" evidence="6">
    <location>
        <position position="21"/>
    </location>
    <ligand>
        <name>Ca(2+)</name>
        <dbReference type="ChEBI" id="CHEBI:29108"/>
        <label>1</label>
    </ligand>
</feature>
<sequence length="327" mass="37758">MALSPAIQECELLIKAFSGFGVDEQSMISLLTKLHPDQRQSFRKSCPRFFSHDDRLFEKWERDHIKQLEIEFSRFNKAVVLWTMHPWERDARFAYEIIHKDARFTYEIIHKGSPLSILIEIACTRSSEELLGARKAYHSLFKHSIEEDVAYDVKEDSRSLLVALVSSYRYEGLDVNTEIAKSEAKTLGKAIKEANGKKLVENEDVIRILSTRSKFQLMATFSHYKEIHGKDIDEDLEDDFLQATVQCIYSPPTYFSKVLEVALNNDVDEITKEALTRVIVTRADVDMKEIKEAYQKIYGIPLTEKIERETRGNFKDFLLALAAKGGY</sequence>
<keyword evidence="1 6" id="KW-0479">Metal-binding</keyword>
<dbReference type="PRINTS" id="PR01814">
    <property type="entry name" value="ANNEXINPLANT"/>
</dbReference>
<dbReference type="GO" id="GO:0001786">
    <property type="term" value="F:phosphatidylserine binding"/>
    <property type="evidence" value="ECO:0007669"/>
    <property type="project" value="TreeGrafter"/>
</dbReference>
<dbReference type="GO" id="GO:0005509">
    <property type="term" value="F:calcium ion binding"/>
    <property type="evidence" value="ECO:0007669"/>
    <property type="project" value="InterPro"/>
</dbReference>
<dbReference type="PROSITE" id="PS51897">
    <property type="entry name" value="ANNEXIN_2"/>
    <property type="match status" value="3"/>
</dbReference>
<dbReference type="GO" id="GO:0009414">
    <property type="term" value="P:response to water deprivation"/>
    <property type="evidence" value="ECO:0007669"/>
    <property type="project" value="TreeGrafter"/>
</dbReference>
<name>A0A3S3Q5U8_9MAGN</name>
<dbReference type="STRING" id="337451.A0A3S3Q5U8"/>
<organism evidence="7 8">
    <name type="scientific">Cinnamomum micranthum f. kanehirae</name>
    <dbReference type="NCBI Taxonomy" id="337451"/>
    <lineage>
        <taxon>Eukaryota</taxon>
        <taxon>Viridiplantae</taxon>
        <taxon>Streptophyta</taxon>
        <taxon>Embryophyta</taxon>
        <taxon>Tracheophyta</taxon>
        <taxon>Spermatophyta</taxon>
        <taxon>Magnoliopsida</taxon>
        <taxon>Magnoliidae</taxon>
        <taxon>Laurales</taxon>
        <taxon>Lauraceae</taxon>
        <taxon>Cinnamomum</taxon>
    </lineage>
</organism>
<feature type="binding site" evidence="6">
    <location>
        <position position="71"/>
    </location>
    <ligand>
        <name>Ca(2+)</name>
        <dbReference type="ChEBI" id="CHEBI:29108"/>
        <label>1</label>
    </ligand>
</feature>
<dbReference type="GO" id="GO:0009408">
    <property type="term" value="P:response to heat"/>
    <property type="evidence" value="ECO:0007669"/>
    <property type="project" value="TreeGrafter"/>
</dbReference>
<dbReference type="FunFam" id="1.10.220.10:FF:000014">
    <property type="entry name" value="annexin D4"/>
    <property type="match status" value="1"/>
</dbReference>
<keyword evidence="2" id="KW-0677">Repeat</keyword>
<keyword evidence="8" id="KW-1185">Reference proteome</keyword>
<evidence type="ECO:0000313" key="7">
    <source>
        <dbReference type="EMBL" id="RWR79877.1"/>
    </source>
</evidence>
<evidence type="ECO:0000256" key="4">
    <source>
        <dbReference type="ARBA" id="ARBA00023216"/>
    </source>
</evidence>
<evidence type="ECO:0000256" key="2">
    <source>
        <dbReference type="ARBA" id="ARBA00022737"/>
    </source>
</evidence>
<dbReference type="GO" id="GO:0005544">
    <property type="term" value="F:calcium-dependent phospholipid binding"/>
    <property type="evidence" value="ECO:0007669"/>
    <property type="project" value="UniProtKB-KW"/>
</dbReference>